<organism evidence="3 4">
    <name type="scientific">Neobacillus piezotolerans</name>
    <dbReference type="NCBI Taxonomy" id="2259171"/>
    <lineage>
        <taxon>Bacteria</taxon>
        <taxon>Bacillati</taxon>
        <taxon>Bacillota</taxon>
        <taxon>Bacilli</taxon>
        <taxon>Bacillales</taxon>
        <taxon>Bacillaceae</taxon>
        <taxon>Neobacillus</taxon>
    </lineage>
</organism>
<proteinExistence type="predicted"/>
<dbReference type="Proteomes" id="UP000257144">
    <property type="component" value="Unassembled WGS sequence"/>
</dbReference>
<dbReference type="EMBL" id="QNQT01000019">
    <property type="protein sequence ID" value="RDU34754.1"/>
    <property type="molecule type" value="Genomic_DNA"/>
</dbReference>
<keyword evidence="4" id="KW-1185">Reference proteome</keyword>
<evidence type="ECO:0000313" key="4">
    <source>
        <dbReference type="Proteomes" id="UP000257144"/>
    </source>
</evidence>
<feature type="transmembrane region" description="Helical" evidence="2">
    <location>
        <begin position="344"/>
        <end position="363"/>
    </location>
</feature>
<accession>A0A3D8GJX6</accession>
<keyword evidence="2" id="KW-0472">Membrane</keyword>
<evidence type="ECO:0000313" key="3">
    <source>
        <dbReference type="EMBL" id="RDU34754.1"/>
    </source>
</evidence>
<keyword evidence="2" id="KW-0812">Transmembrane</keyword>
<feature type="compositionally biased region" description="Low complexity" evidence="1">
    <location>
        <begin position="93"/>
        <end position="147"/>
    </location>
</feature>
<comment type="caution">
    <text evidence="3">The sequence shown here is derived from an EMBL/GenBank/DDBJ whole genome shotgun (WGS) entry which is preliminary data.</text>
</comment>
<evidence type="ECO:0000256" key="2">
    <source>
        <dbReference type="SAM" id="Phobius"/>
    </source>
</evidence>
<name>A0A3D8GJX6_9BACI</name>
<evidence type="ECO:0000256" key="1">
    <source>
        <dbReference type="SAM" id="MobiDB-lite"/>
    </source>
</evidence>
<gene>
    <name evidence="3" type="ORF">DRW41_21915</name>
</gene>
<feature type="region of interest" description="Disordered" evidence="1">
    <location>
        <begin position="37"/>
        <end position="155"/>
    </location>
</feature>
<dbReference type="AlphaFoldDB" id="A0A3D8GJX6"/>
<protein>
    <submittedName>
        <fullName evidence="3">Uncharacterized protein</fullName>
    </submittedName>
</protein>
<dbReference type="RefSeq" id="WP_115454136.1">
    <property type="nucleotide sequence ID" value="NZ_QNQT01000019.1"/>
</dbReference>
<feature type="compositionally biased region" description="Acidic residues" evidence="1">
    <location>
        <begin position="52"/>
        <end position="63"/>
    </location>
</feature>
<reference evidence="3 4" key="1">
    <citation type="submission" date="2018-07" db="EMBL/GenBank/DDBJ databases">
        <title>Bacillus sp. YLB-04 draft genome sequence.</title>
        <authorList>
            <person name="Yu L."/>
            <person name="Tang X."/>
        </authorList>
    </citation>
    <scope>NUCLEOTIDE SEQUENCE [LARGE SCALE GENOMIC DNA]</scope>
    <source>
        <strain evidence="3 4">YLB-04</strain>
    </source>
</reference>
<sequence>MYKRLRRTVAVLSICLIWAIGMMPVATFAEVKPWKGNPWEGTPWEGNPWEGETWEGETWEGESWEGNSGENPGGTGPGSQNSNYPGGTGPGGQDPNNPGGTGTNGNDPNNPNGTPDGNTGPWTPGQNGDNPEGNGPGAPGQEPGAPGIPEFGPNSPYQQSKLLGWQFYAGKIAGIGFTSATSLLAYQNGHRLLRVIDGATGQTTNYLATGTKKLTVPANAPWYKKATVPVQNFLMEIGRNGKKVKDASVKKTFNLLPGKKELRVLPPNNHYVNPGSAFKHRLAKGGGWAINSGFAIYGAYKQHGFGNTDFVATAVTETAFSVGAAAAGSAIGTMIAGAAIGSSVPVVGTIIGAFAGIAIGFALETNVGRKVKDFVRTNVKKGLDKGVSLAKKGWSVVKGWFGG</sequence>
<keyword evidence="2" id="KW-1133">Transmembrane helix</keyword>